<reference evidence="2 3" key="1">
    <citation type="submission" date="2017-09" db="EMBL/GenBank/DDBJ databases">
        <title>Depth-based differentiation of microbial function through sediment-hosted aquifers and enrichment of novel symbionts in the deep terrestrial subsurface.</title>
        <authorList>
            <person name="Probst A.J."/>
            <person name="Ladd B."/>
            <person name="Jarett J.K."/>
            <person name="Geller-Mcgrath D.E."/>
            <person name="Sieber C.M."/>
            <person name="Emerson J.B."/>
            <person name="Anantharaman K."/>
            <person name="Thomas B.C."/>
            <person name="Malmstrom R."/>
            <person name="Stieglmeier M."/>
            <person name="Klingl A."/>
            <person name="Woyke T."/>
            <person name="Ryan C.M."/>
            <person name="Banfield J.F."/>
        </authorList>
    </citation>
    <scope>NUCLEOTIDE SEQUENCE [LARGE SCALE GENOMIC DNA]</scope>
    <source>
        <strain evidence="2">CG23_combo_of_CG06-09_8_20_14_all_39_17</strain>
    </source>
</reference>
<dbReference type="Gene3D" id="2.40.30.10">
    <property type="entry name" value="Translation factors"/>
    <property type="match status" value="1"/>
</dbReference>
<dbReference type="EMBL" id="PCRO01000017">
    <property type="protein sequence ID" value="PIP22925.1"/>
    <property type="molecule type" value="Genomic_DNA"/>
</dbReference>
<dbReference type="PANTHER" id="PTHR42887:SF2">
    <property type="entry name" value="OS12G0638800 PROTEIN"/>
    <property type="match status" value="1"/>
</dbReference>
<dbReference type="AlphaFoldDB" id="A0A2G9YUJ7"/>
<evidence type="ECO:0000313" key="3">
    <source>
        <dbReference type="Proteomes" id="UP000229976"/>
    </source>
</evidence>
<dbReference type="Gene3D" id="3.50.50.60">
    <property type="entry name" value="FAD/NAD(P)-binding domain"/>
    <property type="match status" value="1"/>
</dbReference>
<dbReference type="InterPro" id="IPR004792">
    <property type="entry name" value="BaiN-like"/>
</dbReference>
<dbReference type="Pfam" id="PF22780">
    <property type="entry name" value="HI0933_like_1st"/>
    <property type="match status" value="1"/>
</dbReference>
<proteinExistence type="predicted"/>
<evidence type="ECO:0000259" key="1">
    <source>
        <dbReference type="Pfam" id="PF22780"/>
    </source>
</evidence>
<dbReference type="Proteomes" id="UP000229976">
    <property type="component" value="Unassembled WGS sequence"/>
</dbReference>
<comment type="caution">
    <text evidence="2">The sequence shown here is derived from an EMBL/GenBank/DDBJ whole genome shotgun (WGS) entry which is preliminary data.</text>
</comment>
<feature type="domain" description="RsdA/BaiN/AoA(So)-like insert" evidence="1">
    <location>
        <begin position="57"/>
        <end position="127"/>
    </location>
</feature>
<dbReference type="SUPFAM" id="SSF160996">
    <property type="entry name" value="HI0933 insert domain-like"/>
    <property type="match status" value="1"/>
</dbReference>
<dbReference type="InterPro" id="IPR055178">
    <property type="entry name" value="RsdA/BaiN/AoA(So)-like_dom"/>
</dbReference>
<feature type="non-terminal residue" evidence="2">
    <location>
        <position position="130"/>
    </location>
</feature>
<evidence type="ECO:0000313" key="2">
    <source>
        <dbReference type="EMBL" id="PIP22925.1"/>
    </source>
</evidence>
<dbReference type="InterPro" id="IPR036188">
    <property type="entry name" value="FAD/NAD-bd_sf"/>
</dbReference>
<protein>
    <recommendedName>
        <fullName evidence="1">RsdA/BaiN/AoA(So)-like insert domain-containing protein</fullName>
    </recommendedName>
</protein>
<organism evidence="2 3">
    <name type="scientific">Candidatus Nealsonbacteria bacterium CG23_combo_of_CG06-09_8_20_14_all_39_17</name>
    <dbReference type="NCBI Taxonomy" id="1974722"/>
    <lineage>
        <taxon>Bacteria</taxon>
        <taxon>Candidatus Nealsoniibacteriota</taxon>
    </lineage>
</organism>
<accession>A0A2G9YUJ7</accession>
<name>A0A2G9YUJ7_9BACT</name>
<gene>
    <name evidence="2" type="ORF">COX37_01325</name>
</gene>
<dbReference type="PANTHER" id="PTHR42887">
    <property type="entry name" value="OS12G0638800 PROTEIN"/>
    <property type="match status" value="1"/>
</dbReference>
<sequence>MKSGEISAGSFILTTGGRSYPEMGSNPSVSAMPKALRADGKGYEWAEEMGHKIIKIRPILTPIEIREDWVRNLQGLSLENVRVAIFQKNKKQDSRIGEILFTHFGLSGPLILDLSKKIGELLETGEVVLK</sequence>